<dbReference type="GO" id="GO:0009279">
    <property type="term" value="C:cell outer membrane"/>
    <property type="evidence" value="ECO:0007669"/>
    <property type="project" value="UniProtKB-SubCell"/>
</dbReference>
<keyword evidence="4 10" id="KW-0812">Transmembrane</keyword>
<keyword evidence="17" id="KW-1185">Reference proteome</keyword>
<dbReference type="InterPro" id="IPR012910">
    <property type="entry name" value="Plug_dom"/>
</dbReference>
<comment type="caution">
    <text evidence="16">The sequence shown here is derived from an EMBL/GenBank/DDBJ whole genome shotgun (WGS) entry which is preliminary data.</text>
</comment>
<dbReference type="PANTHER" id="PTHR30069:SF29">
    <property type="entry name" value="HEMOGLOBIN AND HEMOGLOBIN-HAPTOGLOBIN-BINDING PROTEIN 1-RELATED"/>
    <property type="match status" value="1"/>
</dbReference>
<dbReference type="InterPro" id="IPR037066">
    <property type="entry name" value="Plug_dom_sf"/>
</dbReference>
<dbReference type="Gene3D" id="2.170.130.10">
    <property type="entry name" value="TonB-dependent receptor, plug domain"/>
    <property type="match status" value="1"/>
</dbReference>
<gene>
    <name evidence="16" type="ORF">GRI41_07180</name>
</gene>
<dbReference type="OrthoDB" id="9796221at2"/>
<feature type="domain" description="TonB-dependent receptor plug" evidence="15">
    <location>
        <begin position="53"/>
        <end position="161"/>
    </location>
</feature>
<dbReference type="Pfam" id="PF00593">
    <property type="entry name" value="TonB_dep_Rec_b-barrel"/>
    <property type="match status" value="1"/>
</dbReference>
<evidence type="ECO:0000256" key="11">
    <source>
        <dbReference type="PROSITE-ProRule" id="PRU10144"/>
    </source>
</evidence>
<dbReference type="PANTHER" id="PTHR30069">
    <property type="entry name" value="TONB-DEPENDENT OUTER MEMBRANE RECEPTOR"/>
    <property type="match status" value="1"/>
</dbReference>
<dbReference type="AlphaFoldDB" id="A0A844ZS84"/>
<keyword evidence="5 13" id="KW-0732">Signal</keyword>
<evidence type="ECO:0000256" key="13">
    <source>
        <dbReference type="SAM" id="SignalP"/>
    </source>
</evidence>
<evidence type="ECO:0000256" key="12">
    <source>
        <dbReference type="RuleBase" id="RU003357"/>
    </source>
</evidence>
<evidence type="ECO:0000259" key="14">
    <source>
        <dbReference type="Pfam" id="PF00593"/>
    </source>
</evidence>
<evidence type="ECO:0000256" key="7">
    <source>
        <dbReference type="ARBA" id="ARBA00023136"/>
    </source>
</evidence>
<feature type="chain" id="PRO_5032766640" evidence="13">
    <location>
        <begin position="21"/>
        <end position="637"/>
    </location>
</feature>
<dbReference type="InterPro" id="IPR039426">
    <property type="entry name" value="TonB-dep_rcpt-like"/>
</dbReference>
<evidence type="ECO:0000256" key="1">
    <source>
        <dbReference type="ARBA" id="ARBA00004571"/>
    </source>
</evidence>
<keyword evidence="9 10" id="KW-0998">Cell outer membrane</keyword>
<keyword evidence="7 10" id="KW-0472">Membrane</keyword>
<protein>
    <submittedName>
        <fullName evidence="16">TonB-dependent receptor</fullName>
    </submittedName>
</protein>
<dbReference type="SUPFAM" id="SSF56935">
    <property type="entry name" value="Porins"/>
    <property type="match status" value="1"/>
</dbReference>
<feature type="domain" description="TonB-dependent receptor-like beta-barrel" evidence="14">
    <location>
        <begin position="240"/>
        <end position="611"/>
    </location>
</feature>
<evidence type="ECO:0000256" key="3">
    <source>
        <dbReference type="ARBA" id="ARBA00022452"/>
    </source>
</evidence>
<sequence length="637" mass="67580">MRKHLLLSTCFAAVASPALAQDPCDEPGAVCTAAWKIDDDVITVTATGNASEVEDTGQAVTIIGREEIEEVQGADLTRVLERAPGVAISRNGGIGGVTSVRVRGAEAEQLLVIVDGVRVADPASPSGGFDFGNLTTGNLDKIDLLRGSNSTIWGSDAVGGVLVATTRDETGFAASAEYGARDTIFGTATGGVQTDQFYIGASGSYLTTDGFSAAASGSEADGFEQWDIAGRTSVYVSDRITLFARGRYAEGDLDIDGFANVAPFGLIDTGEYQKTQQYSAATGLSFDNGPLYLTAAYSFADTERQNFNPAFGTAPGFTSDGHSDRVELRGEWRPIGPLIINFGGENEWTSLETNFTARQETRIAGAYAQLGIEFGGLSGHLGVRHDDHRDFGGATSFGADISYEVAEDIRVRASVGEGFKAPSLFQLFSDFGNDTLQPEQSTSFDLGLAWHNRNDPFYAGITAFQRDSENQIEFVSCFGVTGGICTNRPFGTYDNVGKVRAQGFEVELGANPSDTFGVAAVYAYVDTENRTAGAANEGNVLARRPKHALTFSADWETPLAGLTVGGDIRMVGDSFDDAGNFTRLDGYHVVTLRASVPFGETVELFGRVENVFDEDYQTAAGYGTAGRGAFVGARAKF</sequence>
<dbReference type="GO" id="GO:0044718">
    <property type="term" value="P:siderophore transmembrane transport"/>
    <property type="evidence" value="ECO:0007669"/>
    <property type="project" value="TreeGrafter"/>
</dbReference>
<dbReference type="Proteomes" id="UP000442714">
    <property type="component" value="Unassembled WGS sequence"/>
</dbReference>
<evidence type="ECO:0000256" key="9">
    <source>
        <dbReference type="ARBA" id="ARBA00023237"/>
    </source>
</evidence>
<evidence type="ECO:0000256" key="6">
    <source>
        <dbReference type="ARBA" id="ARBA00023077"/>
    </source>
</evidence>
<evidence type="ECO:0000259" key="15">
    <source>
        <dbReference type="Pfam" id="PF07715"/>
    </source>
</evidence>
<feature type="short sequence motif" description="TonB C-terminal box" evidence="11">
    <location>
        <begin position="620"/>
        <end position="637"/>
    </location>
</feature>
<keyword evidence="8 16" id="KW-0675">Receptor</keyword>
<evidence type="ECO:0000256" key="2">
    <source>
        <dbReference type="ARBA" id="ARBA00022448"/>
    </source>
</evidence>
<evidence type="ECO:0000256" key="5">
    <source>
        <dbReference type="ARBA" id="ARBA00022729"/>
    </source>
</evidence>
<dbReference type="PROSITE" id="PS01156">
    <property type="entry name" value="TONB_DEPENDENT_REC_2"/>
    <property type="match status" value="1"/>
</dbReference>
<feature type="signal peptide" evidence="13">
    <location>
        <begin position="1"/>
        <end position="20"/>
    </location>
</feature>
<dbReference type="GO" id="GO:0015344">
    <property type="term" value="F:siderophore uptake transmembrane transporter activity"/>
    <property type="evidence" value="ECO:0007669"/>
    <property type="project" value="TreeGrafter"/>
</dbReference>
<keyword evidence="2 10" id="KW-0813">Transport</keyword>
<comment type="similarity">
    <text evidence="10 12">Belongs to the TonB-dependent receptor family.</text>
</comment>
<dbReference type="Pfam" id="PF07715">
    <property type="entry name" value="Plug"/>
    <property type="match status" value="1"/>
</dbReference>
<dbReference type="InterPro" id="IPR010917">
    <property type="entry name" value="TonB_rcpt_CS"/>
</dbReference>
<evidence type="ECO:0000256" key="8">
    <source>
        <dbReference type="ARBA" id="ARBA00023170"/>
    </source>
</evidence>
<dbReference type="InterPro" id="IPR036942">
    <property type="entry name" value="Beta-barrel_TonB_sf"/>
</dbReference>
<reference evidence="16 17" key="1">
    <citation type="submission" date="2019-12" db="EMBL/GenBank/DDBJ databases">
        <title>Genomic-based taxomic classification of the family Erythrobacteraceae.</title>
        <authorList>
            <person name="Xu L."/>
        </authorList>
    </citation>
    <scope>NUCLEOTIDE SEQUENCE [LARGE SCALE GENOMIC DNA]</scope>
    <source>
        <strain evidence="16 17">KCTC 52763</strain>
    </source>
</reference>
<keyword evidence="6 12" id="KW-0798">TonB box</keyword>
<name>A0A844ZS84_9SPHN</name>
<dbReference type="Gene3D" id="2.40.170.20">
    <property type="entry name" value="TonB-dependent receptor, beta-barrel domain"/>
    <property type="match status" value="1"/>
</dbReference>
<comment type="subcellular location">
    <subcellularLocation>
        <location evidence="1 10">Cell outer membrane</location>
        <topology evidence="1 10">Multi-pass membrane protein</topology>
    </subcellularLocation>
</comment>
<evidence type="ECO:0000313" key="16">
    <source>
        <dbReference type="EMBL" id="MXO90598.1"/>
    </source>
</evidence>
<dbReference type="PROSITE" id="PS52016">
    <property type="entry name" value="TONB_DEPENDENT_REC_3"/>
    <property type="match status" value="1"/>
</dbReference>
<dbReference type="CDD" id="cd01347">
    <property type="entry name" value="ligand_gated_channel"/>
    <property type="match status" value="1"/>
</dbReference>
<accession>A0A844ZS84</accession>
<keyword evidence="3 10" id="KW-1134">Transmembrane beta strand</keyword>
<dbReference type="InterPro" id="IPR000531">
    <property type="entry name" value="Beta-barrel_TonB"/>
</dbReference>
<evidence type="ECO:0000256" key="4">
    <source>
        <dbReference type="ARBA" id="ARBA00022692"/>
    </source>
</evidence>
<dbReference type="EMBL" id="WTYX01000001">
    <property type="protein sequence ID" value="MXO90598.1"/>
    <property type="molecule type" value="Genomic_DNA"/>
</dbReference>
<evidence type="ECO:0000313" key="17">
    <source>
        <dbReference type="Proteomes" id="UP000442714"/>
    </source>
</evidence>
<organism evidence="16 17">
    <name type="scientific">Pontixanthobacter aquaemixtae</name>
    <dbReference type="NCBI Taxonomy" id="1958940"/>
    <lineage>
        <taxon>Bacteria</taxon>
        <taxon>Pseudomonadati</taxon>
        <taxon>Pseudomonadota</taxon>
        <taxon>Alphaproteobacteria</taxon>
        <taxon>Sphingomonadales</taxon>
        <taxon>Erythrobacteraceae</taxon>
        <taxon>Pontixanthobacter</taxon>
    </lineage>
</organism>
<evidence type="ECO:0000256" key="10">
    <source>
        <dbReference type="PROSITE-ProRule" id="PRU01360"/>
    </source>
</evidence>
<proteinExistence type="inferred from homology"/>